<organism evidence="6 7">
    <name type="scientific">Tetrahymena thermophila (strain SB210)</name>
    <dbReference type="NCBI Taxonomy" id="312017"/>
    <lineage>
        <taxon>Eukaryota</taxon>
        <taxon>Sar</taxon>
        <taxon>Alveolata</taxon>
        <taxon>Ciliophora</taxon>
        <taxon>Intramacronucleata</taxon>
        <taxon>Oligohymenophorea</taxon>
        <taxon>Hymenostomatida</taxon>
        <taxon>Tetrahymenina</taxon>
        <taxon>Tetrahymenidae</taxon>
        <taxon>Tetrahymena</taxon>
    </lineage>
</organism>
<dbReference type="InterPro" id="IPR007244">
    <property type="entry name" value="Naa35_N"/>
</dbReference>
<dbReference type="Pfam" id="PF04112">
    <property type="entry name" value="Mak10"/>
    <property type="match status" value="1"/>
</dbReference>
<dbReference type="PANTHER" id="PTHR21373:SF0">
    <property type="entry name" value="N-ALPHA-ACETYLTRANSFERASE 35, NATC AUXILIARY SUBUNIT"/>
    <property type="match status" value="1"/>
</dbReference>
<sequence length="687" mass="81439">MENLEQEFQSYLNFKDVTQLFHEVCDGLSLGEMVHTESFNLHDSMSSSELCDPKMDLKVGYREIVHPKDQISQKLIKSANELNNNEMIAMLDSLLAQEFMWLKGYSLSQTLYKFVYFYDEATYKDNQIIKSYIQGMFLSGTVIYDTLRYSPYLREDDYIVTIFGFPKTENEQVLTEAIQEAEKSLDDKKTNENMRKKKNLQMNEFDAIDARLKYRKAFLRLMHLMSNQNFTTQIEQQIQSQINSCKKRLEEIKQTYDLFVKNNNINLSAYFQKDINKTLNCLISPRPNIEVTIEEGFQMAENFYNQLEYILSLSKERDFNQIIERIKEFNSFPKNILAKGYLDVNIFYTQGKYFSQCELSEMVKSIFRDFGLKDSHFTTPGYKEYGIQCAIVIQEYIAKYLRNPYRQYRDFSKLYQDLSILISSSDKYEKENLTKKDEQQAATSWCYSLACKLMANQLHLGFQLDLYDQSDYSQIFFALEFIYNILEINASSYILKVDKQLLQAFFNKQNIDLMKKKLKPFQKRIFNQFIFYKAMQGYCKASARLCYIMEQLNLTQEFNDQETKRNRFINRFKIFENVYYLKFSTYEQFQQKVSEICSDIKNTEELSNGLNEIKEMFTQSQQLFQKIPQDDESITLKMRNEAQKLVRICVISSMTALKIKMKLGKLENQKAVFKNAELNWYPTLEIA</sequence>
<dbReference type="InParanoid" id="Q22BT3"/>
<dbReference type="InterPro" id="IPR057983">
    <property type="entry name" value="NAA35-like_N"/>
</dbReference>
<dbReference type="OMA" id="YSAHEYG"/>
<dbReference type="AlphaFoldDB" id="Q22BT3"/>
<evidence type="ECO:0000259" key="4">
    <source>
        <dbReference type="Pfam" id="PF04112"/>
    </source>
</evidence>
<dbReference type="HOGENOM" id="CLU_426703_0_0_1"/>
<comment type="similarity">
    <text evidence="2">Belongs to the MAK10 family.</text>
</comment>
<dbReference type="OrthoDB" id="286286at2759"/>
<evidence type="ECO:0000313" key="7">
    <source>
        <dbReference type="Proteomes" id="UP000009168"/>
    </source>
</evidence>
<dbReference type="GO" id="GO:0031417">
    <property type="term" value="C:NatC complex"/>
    <property type="evidence" value="ECO:0007669"/>
    <property type="project" value="InterPro"/>
</dbReference>
<accession>Q22BT3</accession>
<feature type="domain" description="NAA35-like N-terminal" evidence="4">
    <location>
        <begin position="31"/>
        <end position="119"/>
    </location>
</feature>
<dbReference type="STRING" id="312017.Q22BT3"/>
<keyword evidence="7" id="KW-1185">Reference proteome</keyword>
<dbReference type="eggNOG" id="KOG2343">
    <property type="taxonomic scope" value="Eukaryota"/>
</dbReference>
<dbReference type="PANTHER" id="PTHR21373">
    <property type="entry name" value="GLUCOSE REPRESSIBLE PROTEIN MAK10"/>
    <property type="match status" value="1"/>
</dbReference>
<evidence type="ECO:0000259" key="5">
    <source>
        <dbReference type="Pfam" id="PF25789"/>
    </source>
</evidence>
<evidence type="ECO:0000256" key="1">
    <source>
        <dbReference type="ARBA" id="ARBA00004496"/>
    </source>
</evidence>
<evidence type="ECO:0000256" key="2">
    <source>
        <dbReference type="ARBA" id="ARBA00006289"/>
    </source>
</evidence>
<evidence type="ECO:0000256" key="3">
    <source>
        <dbReference type="ARBA" id="ARBA00022490"/>
    </source>
</evidence>
<keyword evidence="3" id="KW-0963">Cytoplasm</keyword>
<dbReference type="GeneID" id="7830864"/>
<dbReference type="InterPro" id="IPR057982">
    <property type="entry name" value="TPR_NAA35"/>
</dbReference>
<protein>
    <submittedName>
        <fullName evidence="6">MAK10 subunit, NatC N(Alpha)-terminal acetyltransferase</fullName>
    </submittedName>
</protein>
<dbReference type="Pfam" id="PF25789">
    <property type="entry name" value="TPR_NAA35"/>
    <property type="match status" value="1"/>
</dbReference>
<gene>
    <name evidence="6" type="ORF">TTHERM_01084350</name>
</gene>
<reference evidence="7" key="1">
    <citation type="journal article" date="2006" name="PLoS Biol.">
        <title>Macronuclear genome sequence of the ciliate Tetrahymena thermophila, a model eukaryote.</title>
        <authorList>
            <person name="Eisen J.A."/>
            <person name="Coyne R.S."/>
            <person name="Wu M."/>
            <person name="Wu D."/>
            <person name="Thiagarajan M."/>
            <person name="Wortman J.R."/>
            <person name="Badger J.H."/>
            <person name="Ren Q."/>
            <person name="Amedeo P."/>
            <person name="Jones K.M."/>
            <person name="Tallon L.J."/>
            <person name="Delcher A.L."/>
            <person name="Salzberg S.L."/>
            <person name="Silva J.C."/>
            <person name="Haas B.J."/>
            <person name="Majoros W.H."/>
            <person name="Farzad M."/>
            <person name="Carlton J.M."/>
            <person name="Smith R.K. Jr."/>
            <person name="Garg J."/>
            <person name="Pearlman R.E."/>
            <person name="Karrer K.M."/>
            <person name="Sun L."/>
            <person name="Manning G."/>
            <person name="Elde N.C."/>
            <person name="Turkewitz A.P."/>
            <person name="Asai D.J."/>
            <person name="Wilkes D.E."/>
            <person name="Wang Y."/>
            <person name="Cai H."/>
            <person name="Collins K."/>
            <person name="Stewart B.A."/>
            <person name="Lee S.R."/>
            <person name="Wilamowska K."/>
            <person name="Weinberg Z."/>
            <person name="Ruzzo W.L."/>
            <person name="Wloga D."/>
            <person name="Gaertig J."/>
            <person name="Frankel J."/>
            <person name="Tsao C.-C."/>
            <person name="Gorovsky M.A."/>
            <person name="Keeling P.J."/>
            <person name="Waller R.F."/>
            <person name="Patron N.J."/>
            <person name="Cherry J.M."/>
            <person name="Stover N.A."/>
            <person name="Krieger C.J."/>
            <person name="del Toro C."/>
            <person name="Ryder H.F."/>
            <person name="Williamson S.C."/>
            <person name="Barbeau R.A."/>
            <person name="Hamilton E.P."/>
            <person name="Orias E."/>
        </authorList>
    </citation>
    <scope>NUCLEOTIDE SEQUENCE [LARGE SCALE GENOMIC DNA]</scope>
    <source>
        <strain evidence="7">SB210</strain>
    </source>
</reference>
<dbReference type="KEGG" id="tet:TTHERM_01084350"/>
<dbReference type="RefSeq" id="XP_001030430.2">
    <property type="nucleotide sequence ID" value="XM_001030430.3"/>
</dbReference>
<dbReference type="Proteomes" id="UP000009168">
    <property type="component" value="Unassembled WGS sequence"/>
</dbReference>
<name>Q22BT3_TETTS</name>
<dbReference type="EMBL" id="GG662531">
    <property type="protein sequence ID" value="EAR82767.2"/>
    <property type="molecule type" value="Genomic_DNA"/>
</dbReference>
<proteinExistence type="inferred from homology"/>
<comment type="subcellular location">
    <subcellularLocation>
        <location evidence="1">Cytoplasm</location>
    </subcellularLocation>
</comment>
<feature type="domain" description="NAA35-like TPR repeats" evidence="5">
    <location>
        <begin position="310"/>
        <end position="683"/>
    </location>
</feature>
<evidence type="ECO:0000313" key="6">
    <source>
        <dbReference type="EMBL" id="EAR82767.2"/>
    </source>
</evidence>